<organism evidence="4 5">
    <name type="scientific">Clostridium cochlearium</name>
    <dbReference type="NCBI Taxonomy" id="1494"/>
    <lineage>
        <taxon>Bacteria</taxon>
        <taxon>Bacillati</taxon>
        <taxon>Bacillota</taxon>
        <taxon>Clostridia</taxon>
        <taxon>Eubacteriales</taxon>
        <taxon>Clostridiaceae</taxon>
        <taxon>Clostridium</taxon>
    </lineage>
</organism>
<dbReference type="Proteomes" id="UP000528432">
    <property type="component" value="Unassembled WGS sequence"/>
</dbReference>
<feature type="domain" description="HTH tetR-type" evidence="3">
    <location>
        <begin position="4"/>
        <end position="64"/>
    </location>
</feature>
<dbReference type="EMBL" id="JABFIF010000009">
    <property type="protein sequence ID" value="NOH15955.1"/>
    <property type="molecule type" value="Genomic_DNA"/>
</dbReference>
<dbReference type="PANTHER" id="PTHR43479:SF7">
    <property type="entry name" value="TETR-FAMILY TRANSCRIPTIONAL REGULATOR"/>
    <property type="match status" value="1"/>
</dbReference>
<sequence length="189" mass="22032">MAQHYTRKMIREVFINLLNEHPLNKITVKDIATVCEINRNTFYYHYTDIYALLSEIFQIELQTVIDEYNDTLSWEESFIVATKFALENKTAIYHVYNSMQREELVNYIYNVSGNIMTRYIEKISNGISASSGDKKLIASFYQCALTEMVLRWISSGMKEEPETIIRRIGKLFNGNIELSLKRSANLDDA</sequence>
<dbReference type="InterPro" id="IPR039532">
    <property type="entry name" value="TetR_C_Firmicutes"/>
</dbReference>
<evidence type="ECO:0000256" key="2">
    <source>
        <dbReference type="PROSITE-ProRule" id="PRU00335"/>
    </source>
</evidence>
<protein>
    <submittedName>
        <fullName evidence="4">TetR family transcriptional regulator</fullName>
    </submittedName>
</protein>
<dbReference type="InterPro" id="IPR001647">
    <property type="entry name" value="HTH_TetR"/>
</dbReference>
<dbReference type="Gene3D" id="1.10.357.10">
    <property type="entry name" value="Tetracycline Repressor, domain 2"/>
    <property type="match status" value="1"/>
</dbReference>
<evidence type="ECO:0000259" key="3">
    <source>
        <dbReference type="PROSITE" id="PS50977"/>
    </source>
</evidence>
<evidence type="ECO:0000313" key="5">
    <source>
        <dbReference type="Proteomes" id="UP000528432"/>
    </source>
</evidence>
<dbReference type="PANTHER" id="PTHR43479">
    <property type="entry name" value="ACREF/ENVCD OPERON REPRESSOR-RELATED"/>
    <property type="match status" value="1"/>
</dbReference>
<name>A0A7Y3V796_CLOCO</name>
<gene>
    <name evidence="4" type="ORF">HMJ28_06095</name>
</gene>
<keyword evidence="1 2" id="KW-0238">DNA-binding</keyword>
<dbReference type="InterPro" id="IPR009057">
    <property type="entry name" value="Homeodomain-like_sf"/>
</dbReference>
<accession>A0A7Y3V796</accession>
<dbReference type="InterPro" id="IPR050624">
    <property type="entry name" value="HTH-type_Tx_Regulator"/>
</dbReference>
<proteinExistence type="predicted"/>
<dbReference type="RefSeq" id="WP_171303281.1">
    <property type="nucleotide sequence ID" value="NZ_JABFIF010000009.1"/>
</dbReference>
<dbReference type="AlphaFoldDB" id="A0A7Y3V796"/>
<evidence type="ECO:0000313" key="4">
    <source>
        <dbReference type="EMBL" id="NOH15955.1"/>
    </source>
</evidence>
<dbReference type="GO" id="GO:0003677">
    <property type="term" value="F:DNA binding"/>
    <property type="evidence" value="ECO:0007669"/>
    <property type="project" value="UniProtKB-UniRule"/>
</dbReference>
<dbReference type="Pfam" id="PF00440">
    <property type="entry name" value="TetR_N"/>
    <property type="match status" value="1"/>
</dbReference>
<dbReference type="PROSITE" id="PS50977">
    <property type="entry name" value="HTH_TETR_2"/>
    <property type="match status" value="1"/>
</dbReference>
<reference evidence="4 5" key="1">
    <citation type="submission" date="2020-05" db="EMBL/GenBank/DDBJ databases">
        <title>Draft genome sequence of Clostridium cochlearium strain AGROS13 isolated from a sheep dairy farm in New Zealand.</title>
        <authorList>
            <person name="Gupta T.B."/>
            <person name="Jauregui R."/>
            <person name="Risson A.N."/>
            <person name="Brightwell G."/>
            <person name="Maclean P."/>
        </authorList>
    </citation>
    <scope>NUCLEOTIDE SEQUENCE [LARGE SCALE GENOMIC DNA]</scope>
    <source>
        <strain evidence="4 5">AGROS13</strain>
    </source>
</reference>
<evidence type="ECO:0000256" key="1">
    <source>
        <dbReference type="ARBA" id="ARBA00023125"/>
    </source>
</evidence>
<comment type="caution">
    <text evidence="4">The sequence shown here is derived from an EMBL/GenBank/DDBJ whole genome shotgun (WGS) entry which is preliminary data.</text>
</comment>
<dbReference type="Pfam" id="PF14278">
    <property type="entry name" value="TetR_C_8"/>
    <property type="match status" value="1"/>
</dbReference>
<dbReference type="SUPFAM" id="SSF46689">
    <property type="entry name" value="Homeodomain-like"/>
    <property type="match status" value="1"/>
</dbReference>
<feature type="DNA-binding region" description="H-T-H motif" evidence="2">
    <location>
        <begin position="27"/>
        <end position="46"/>
    </location>
</feature>